<comment type="caution">
    <text evidence="7">The sequence shown here is derived from an EMBL/GenBank/DDBJ whole genome shotgun (WGS) entry which is preliminary data.</text>
</comment>
<dbReference type="PANTHER" id="PTHR34811">
    <property type="entry name" value="MATURASE K"/>
    <property type="match status" value="1"/>
</dbReference>
<keyword evidence="3" id="KW-0507">mRNA processing</keyword>
<dbReference type="GO" id="GO:0008033">
    <property type="term" value="P:tRNA processing"/>
    <property type="evidence" value="ECO:0007669"/>
    <property type="project" value="UniProtKB-KW"/>
</dbReference>
<evidence type="ECO:0000313" key="7">
    <source>
        <dbReference type="EMBL" id="KAH0446561.1"/>
    </source>
</evidence>
<evidence type="ECO:0000256" key="3">
    <source>
        <dbReference type="ARBA" id="ARBA00022664"/>
    </source>
</evidence>
<dbReference type="PANTHER" id="PTHR34811:SF1">
    <property type="entry name" value="MATURASE K"/>
    <property type="match status" value="1"/>
</dbReference>
<evidence type="ECO:0000256" key="2">
    <source>
        <dbReference type="ARBA" id="ARBA00022640"/>
    </source>
</evidence>
<keyword evidence="5" id="KW-0694">RNA-binding</keyword>
<keyword evidence="2" id="KW-0934">Plastid</keyword>
<keyword evidence="4" id="KW-0819">tRNA processing</keyword>
<evidence type="ECO:0000256" key="5">
    <source>
        <dbReference type="ARBA" id="ARBA00022884"/>
    </source>
</evidence>
<protein>
    <recommendedName>
        <fullName evidence="6">Domain X domain-containing protein</fullName>
    </recommendedName>
</protein>
<evidence type="ECO:0000313" key="8">
    <source>
        <dbReference type="Proteomes" id="UP000775213"/>
    </source>
</evidence>
<comment type="subcellular location">
    <subcellularLocation>
        <location evidence="1">Plastid</location>
    </subcellularLocation>
</comment>
<feature type="domain" description="Domain X" evidence="6">
    <location>
        <begin position="12"/>
        <end position="91"/>
    </location>
</feature>
<organism evidence="7 8">
    <name type="scientific">Dendrobium chrysotoxum</name>
    <name type="common">Orchid</name>
    <dbReference type="NCBI Taxonomy" id="161865"/>
    <lineage>
        <taxon>Eukaryota</taxon>
        <taxon>Viridiplantae</taxon>
        <taxon>Streptophyta</taxon>
        <taxon>Embryophyta</taxon>
        <taxon>Tracheophyta</taxon>
        <taxon>Spermatophyta</taxon>
        <taxon>Magnoliopsida</taxon>
        <taxon>Liliopsida</taxon>
        <taxon>Asparagales</taxon>
        <taxon>Orchidaceae</taxon>
        <taxon>Epidendroideae</taxon>
        <taxon>Malaxideae</taxon>
        <taxon>Dendrobiinae</taxon>
        <taxon>Dendrobium</taxon>
    </lineage>
</organism>
<proteinExistence type="predicted"/>
<dbReference type="InterPro" id="IPR024937">
    <property type="entry name" value="Domain_X"/>
</dbReference>
<dbReference type="GO" id="GO:0003723">
    <property type="term" value="F:RNA binding"/>
    <property type="evidence" value="ECO:0007669"/>
    <property type="project" value="UniProtKB-KW"/>
</dbReference>
<keyword evidence="8" id="KW-1185">Reference proteome</keyword>
<dbReference type="Proteomes" id="UP000775213">
    <property type="component" value="Unassembled WGS sequence"/>
</dbReference>
<evidence type="ECO:0000256" key="4">
    <source>
        <dbReference type="ARBA" id="ARBA00022694"/>
    </source>
</evidence>
<dbReference type="GO" id="GO:0006397">
    <property type="term" value="P:mRNA processing"/>
    <property type="evidence" value="ECO:0007669"/>
    <property type="project" value="UniProtKB-KW"/>
</dbReference>
<name>A0AAV7FRJ5_DENCH</name>
<evidence type="ECO:0000259" key="6">
    <source>
        <dbReference type="Pfam" id="PF01348"/>
    </source>
</evidence>
<dbReference type="InterPro" id="IPR002866">
    <property type="entry name" value="Maturase_MatK"/>
</dbReference>
<accession>A0AAV7FRJ5</accession>
<dbReference type="Pfam" id="PF01348">
    <property type="entry name" value="Intron_maturas2"/>
    <property type="match status" value="1"/>
</dbReference>
<sequence>MLENSFLRNTLTKKLDTIAPVISLIGSLSSILYCIGKPIWTDSDILDRFCRICRNLCRYHSGSSKKQVLYRRKYILRLSCARTLARKHKRKVQYALLCEEEKSLSLIFLQKIPFLLHGLHRERIWYLDIIRINDLVDHS</sequence>
<evidence type="ECO:0000256" key="1">
    <source>
        <dbReference type="ARBA" id="ARBA00004474"/>
    </source>
</evidence>
<dbReference type="EMBL" id="JAGFBR010000185">
    <property type="protein sequence ID" value="KAH0446561.1"/>
    <property type="molecule type" value="Genomic_DNA"/>
</dbReference>
<reference evidence="7 8" key="1">
    <citation type="journal article" date="2021" name="Hortic Res">
        <title>Chromosome-scale assembly of the Dendrobium chrysotoxum genome enhances the understanding of orchid evolution.</title>
        <authorList>
            <person name="Zhang Y."/>
            <person name="Zhang G.Q."/>
            <person name="Zhang D."/>
            <person name="Liu X.D."/>
            <person name="Xu X.Y."/>
            <person name="Sun W.H."/>
            <person name="Yu X."/>
            <person name="Zhu X."/>
            <person name="Wang Z.W."/>
            <person name="Zhao X."/>
            <person name="Zhong W.Y."/>
            <person name="Chen H."/>
            <person name="Yin W.L."/>
            <person name="Huang T."/>
            <person name="Niu S.C."/>
            <person name="Liu Z.J."/>
        </authorList>
    </citation>
    <scope>NUCLEOTIDE SEQUENCE [LARGE SCALE GENOMIC DNA]</scope>
    <source>
        <strain evidence="7">Lindl</strain>
    </source>
</reference>
<dbReference type="AlphaFoldDB" id="A0AAV7FRJ5"/>
<dbReference type="GO" id="GO:0009507">
    <property type="term" value="C:chloroplast"/>
    <property type="evidence" value="ECO:0007669"/>
    <property type="project" value="InterPro"/>
</dbReference>
<gene>
    <name evidence="7" type="ORF">IEQ34_024608</name>
</gene>